<proteinExistence type="predicted"/>
<sequence>MPITPVTTEMLTTDWRSTGYWIDKLSLDVMDSFRKDFRHHPTQGHYFICQMIEKCEMACECLKNDPSHPGLLGLDCEFVNRKPYVEWEECCTSVFNIKSHSDTNSKGPFAVLIQIARIDDHILVFDLFRIGIIPLSVINVLATAMGLVTFTGHSDVCELHHSDHRFTTFSPIIDLQKLWKVIQNGSRIKYICERIAPNFPNGASAQNIFRVAYPTHQHGLTLANLVRDVLLPHVDKHLRGSEMQWASNNLSYE</sequence>
<accession>A0A915ILI0</accession>
<evidence type="ECO:0000313" key="2">
    <source>
        <dbReference type="WBParaSite" id="nRc.2.0.1.t14675-RA"/>
    </source>
</evidence>
<dbReference type="InterPro" id="IPR012337">
    <property type="entry name" value="RNaseH-like_sf"/>
</dbReference>
<dbReference type="GO" id="GO:0003676">
    <property type="term" value="F:nucleic acid binding"/>
    <property type="evidence" value="ECO:0007669"/>
    <property type="project" value="InterPro"/>
</dbReference>
<dbReference type="Gene3D" id="3.30.420.10">
    <property type="entry name" value="Ribonuclease H-like superfamily/Ribonuclease H"/>
    <property type="match status" value="1"/>
</dbReference>
<dbReference type="WBParaSite" id="nRc.2.0.1.t14675-RA">
    <property type="protein sequence ID" value="nRc.2.0.1.t14675-RA"/>
    <property type="gene ID" value="nRc.2.0.1.g14675"/>
</dbReference>
<name>A0A915ILI0_ROMCU</name>
<organism evidence="1 2">
    <name type="scientific">Romanomermis culicivorax</name>
    <name type="common">Nematode worm</name>
    <dbReference type="NCBI Taxonomy" id="13658"/>
    <lineage>
        <taxon>Eukaryota</taxon>
        <taxon>Metazoa</taxon>
        <taxon>Ecdysozoa</taxon>
        <taxon>Nematoda</taxon>
        <taxon>Enoplea</taxon>
        <taxon>Dorylaimia</taxon>
        <taxon>Mermithida</taxon>
        <taxon>Mermithoidea</taxon>
        <taxon>Mermithidae</taxon>
        <taxon>Romanomermis</taxon>
    </lineage>
</organism>
<dbReference type="InterPro" id="IPR036397">
    <property type="entry name" value="RNaseH_sf"/>
</dbReference>
<dbReference type="AlphaFoldDB" id="A0A915ILI0"/>
<dbReference type="SUPFAM" id="SSF53098">
    <property type="entry name" value="Ribonuclease H-like"/>
    <property type="match status" value="1"/>
</dbReference>
<keyword evidence="1" id="KW-1185">Reference proteome</keyword>
<protein>
    <submittedName>
        <fullName evidence="2">3'-5' exonuclease domain-containing protein</fullName>
    </submittedName>
</protein>
<reference evidence="2" key="1">
    <citation type="submission" date="2022-11" db="UniProtKB">
        <authorList>
            <consortium name="WormBaseParasite"/>
        </authorList>
    </citation>
    <scope>IDENTIFICATION</scope>
</reference>
<evidence type="ECO:0000313" key="1">
    <source>
        <dbReference type="Proteomes" id="UP000887565"/>
    </source>
</evidence>
<dbReference type="Proteomes" id="UP000887565">
    <property type="component" value="Unplaced"/>
</dbReference>